<dbReference type="EMBL" id="BAABHS010000034">
    <property type="protein sequence ID" value="GAA4987619.1"/>
    <property type="molecule type" value="Genomic_DNA"/>
</dbReference>
<feature type="domain" description="XdhC- CoxI" evidence="1">
    <location>
        <begin position="117"/>
        <end position="175"/>
    </location>
</feature>
<dbReference type="InterPro" id="IPR052698">
    <property type="entry name" value="MoCofactor_Util/Proc"/>
</dbReference>
<name>A0ABP9I439_9ACTN</name>
<dbReference type="InterPro" id="IPR003777">
    <property type="entry name" value="XdhC_CoxI"/>
</dbReference>
<dbReference type="RefSeq" id="WP_345679642.1">
    <property type="nucleotide sequence ID" value="NZ_BAABHS010000034.1"/>
</dbReference>
<organism evidence="3 4">
    <name type="scientific">Yinghuangia aomiensis</name>
    <dbReference type="NCBI Taxonomy" id="676205"/>
    <lineage>
        <taxon>Bacteria</taxon>
        <taxon>Bacillati</taxon>
        <taxon>Actinomycetota</taxon>
        <taxon>Actinomycetes</taxon>
        <taxon>Kitasatosporales</taxon>
        <taxon>Streptomycetaceae</taxon>
        <taxon>Yinghuangia</taxon>
    </lineage>
</organism>
<dbReference type="Gene3D" id="3.40.50.720">
    <property type="entry name" value="NAD(P)-binding Rossmann-like Domain"/>
    <property type="match status" value="1"/>
</dbReference>
<dbReference type="InterPro" id="IPR027051">
    <property type="entry name" value="XdhC_Rossmann_dom"/>
</dbReference>
<evidence type="ECO:0000259" key="2">
    <source>
        <dbReference type="Pfam" id="PF13478"/>
    </source>
</evidence>
<comment type="caution">
    <text evidence="3">The sequence shown here is derived from an EMBL/GenBank/DDBJ whole genome shotgun (WGS) entry which is preliminary data.</text>
</comment>
<dbReference type="PANTHER" id="PTHR30388:SF4">
    <property type="entry name" value="MOLYBDENUM COFACTOR INSERTION CHAPERONE PAOD"/>
    <property type="match status" value="1"/>
</dbReference>
<evidence type="ECO:0000313" key="3">
    <source>
        <dbReference type="EMBL" id="GAA4987619.1"/>
    </source>
</evidence>
<proteinExistence type="predicted"/>
<keyword evidence="4" id="KW-1185">Reference proteome</keyword>
<reference evidence="4" key="1">
    <citation type="journal article" date="2019" name="Int. J. Syst. Evol. Microbiol.">
        <title>The Global Catalogue of Microorganisms (GCM) 10K type strain sequencing project: providing services to taxonomists for standard genome sequencing and annotation.</title>
        <authorList>
            <consortium name="The Broad Institute Genomics Platform"/>
            <consortium name="The Broad Institute Genome Sequencing Center for Infectious Disease"/>
            <person name="Wu L."/>
            <person name="Ma J."/>
        </authorList>
    </citation>
    <scope>NUCLEOTIDE SEQUENCE [LARGE SCALE GENOMIC DNA]</scope>
    <source>
        <strain evidence="4">JCM 17986</strain>
    </source>
</reference>
<evidence type="ECO:0000259" key="1">
    <source>
        <dbReference type="Pfam" id="PF02625"/>
    </source>
</evidence>
<evidence type="ECO:0000313" key="4">
    <source>
        <dbReference type="Proteomes" id="UP001500466"/>
    </source>
</evidence>
<feature type="domain" description="XdhC- CoxI" evidence="1">
    <location>
        <begin position="11"/>
        <end position="78"/>
    </location>
</feature>
<gene>
    <name evidence="3" type="ORF">GCM10023205_68020</name>
</gene>
<dbReference type="Pfam" id="PF13478">
    <property type="entry name" value="XdhC_C"/>
    <property type="match status" value="1"/>
</dbReference>
<sequence>MRDLLAPVLGWYRNGEAFALATVVSTFRSAPRQPGAAMAVAGDGTVVGSVSGGCVEGAVYEVAREVLAHGRSVVEHYGIGAEDAYAAGLTCGGALDVLVERVDAASFPDFGAVADAVAAGSPVAVVTRISGPGDLGRRRVVFPDRSVGSLGYPDLDAALDTEARRLLATGGSAIRERGGHRFFVHAFAPPPRMIVFGAIDFARAVCRIGAFLGYRITVCDARPVFATRERFPEADEVVVRWPHDYLAATETDERTVLCVLTHDPKFDIPLLRTALRMPVAYVGAMGSRATHEDRLARLRAEGLGAPELARLRSPIGLDLRGRTPEETAVSVAAEIIALRHGGSGLPLARTRGAIHDSPDT</sequence>
<feature type="domain" description="XdhC Rossmann" evidence="2">
    <location>
        <begin position="193"/>
        <end position="335"/>
    </location>
</feature>
<dbReference type="PANTHER" id="PTHR30388">
    <property type="entry name" value="ALDEHYDE OXIDOREDUCTASE MOLYBDENUM COFACTOR ASSEMBLY PROTEIN"/>
    <property type="match status" value="1"/>
</dbReference>
<accession>A0ABP9I439</accession>
<protein>
    <submittedName>
        <fullName evidence="3">XdhC family protein</fullName>
    </submittedName>
</protein>
<dbReference type="Pfam" id="PF02625">
    <property type="entry name" value="XdhC_CoxI"/>
    <property type="match status" value="2"/>
</dbReference>
<dbReference type="Proteomes" id="UP001500466">
    <property type="component" value="Unassembled WGS sequence"/>
</dbReference>